<comment type="caution">
    <text evidence="2">The sequence shown here is derived from an EMBL/GenBank/DDBJ whole genome shotgun (WGS) entry which is preliminary data.</text>
</comment>
<feature type="region of interest" description="Disordered" evidence="1">
    <location>
        <begin position="1"/>
        <end position="27"/>
    </location>
</feature>
<dbReference type="PANTHER" id="PTHR46052:SF1">
    <property type="entry name" value="PHOSDUCIN-LIKE PROTEIN"/>
    <property type="match status" value="1"/>
</dbReference>
<dbReference type="SUPFAM" id="SSF52833">
    <property type="entry name" value="Thioredoxin-like"/>
    <property type="match status" value="1"/>
</dbReference>
<dbReference type="Gene3D" id="3.40.30.10">
    <property type="entry name" value="Glutaredoxin"/>
    <property type="match status" value="1"/>
</dbReference>
<sequence length="216" mass="25290">WLQREIEREEKEFKKSDDEEGAEEDVDELIRELEKEEEEKFENLSLMSRESKLSHLMELSSSYSKNKLKKKKFGNLKFVSSLEFLTEIENEIPTQKIIINLFQKNIIKTKKINDQFNYLANKYVHLKFLSLNNNELDNDANQSALLKDNDKFLINEIGLPCILVYVAGELTLNLTRIDLLLEKSGSNDYDKNLEALEDFLIDLQVLNEADIDENFC</sequence>
<organism evidence="2 3">
    <name type="scientific">Clydaea vesicula</name>
    <dbReference type="NCBI Taxonomy" id="447962"/>
    <lineage>
        <taxon>Eukaryota</taxon>
        <taxon>Fungi</taxon>
        <taxon>Fungi incertae sedis</taxon>
        <taxon>Chytridiomycota</taxon>
        <taxon>Chytridiomycota incertae sedis</taxon>
        <taxon>Chytridiomycetes</taxon>
        <taxon>Lobulomycetales</taxon>
        <taxon>Lobulomycetaceae</taxon>
        <taxon>Clydaea</taxon>
    </lineage>
</organism>
<dbReference type="Proteomes" id="UP001211065">
    <property type="component" value="Unassembled WGS sequence"/>
</dbReference>
<gene>
    <name evidence="2" type="ORF">HK099_000899</name>
</gene>
<dbReference type="AlphaFoldDB" id="A0AAD5TUH8"/>
<evidence type="ECO:0000313" key="2">
    <source>
        <dbReference type="EMBL" id="KAJ3205161.1"/>
    </source>
</evidence>
<evidence type="ECO:0000313" key="3">
    <source>
        <dbReference type="Proteomes" id="UP001211065"/>
    </source>
</evidence>
<feature type="compositionally biased region" description="Acidic residues" evidence="1">
    <location>
        <begin position="18"/>
        <end position="27"/>
    </location>
</feature>
<feature type="non-terminal residue" evidence="2">
    <location>
        <position position="1"/>
    </location>
</feature>
<keyword evidence="3" id="KW-1185">Reference proteome</keyword>
<feature type="compositionally biased region" description="Basic and acidic residues" evidence="1">
    <location>
        <begin position="1"/>
        <end position="17"/>
    </location>
</feature>
<reference evidence="2" key="1">
    <citation type="submission" date="2020-05" db="EMBL/GenBank/DDBJ databases">
        <title>Phylogenomic resolution of chytrid fungi.</title>
        <authorList>
            <person name="Stajich J.E."/>
            <person name="Amses K."/>
            <person name="Simmons R."/>
            <person name="Seto K."/>
            <person name="Myers J."/>
            <person name="Bonds A."/>
            <person name="Quandt C.A."/>
            <person name="Barry K."/>
            <person name="Liu P."/>
            <person name="Grigoriev I."/>
            <person name="Longcore J.E."/>
            <person name="James T.Y."/>
        </authorList>
    </citation>
    <scope>NUCLEOTIDE SEQUENCE</scope>
    <source>
        <strain evidence="2">JEL0476</strain>
    </source>
</reference>
<dbReference type="EMBL" id="JADGJW010001228">
    <property type="protein sequence ID" value="KAJ3205161.1"/>
    <property type="molecule type" value="Genomic_DNA"/>
</dbReference>
<dbReference type="PANTHER" id="PTHR46052">
    <property type="entry name" value="PHOSDUCIN-LIKE PROTEIN"/>
    <property type="match status" value="1"/>
</dbReference>
<protein>
    <submittedName>
        <fullName evidence="2">Uncharacterized protein</fullName>
    </submittedName>
</protein>
<dbReference type="InterPro" id="IPR036249">
    <property type="entry name" value="Thioredoxin-like_sf"/>
</dbReference>
<proteinExistence type="predicted"/>
<name>A0AAD5TUH8_9FUNG</name>
<accession>A0AAD5TUH8</accession>
<dbReference type="InterPro" id="IPR051499">
    <property type="entry name" value="Phosducin-like_reg"/>
</dbReference>
<evidence type="ECO:0000256" key="1">
    <source>
        <dbReference type="SAM" id="MobiDB-lite"/>
    </source>
</evidence>